<dbReference type="Gene3D" id="1.20.1560.10">
    <property type="entry name" value="ABC transporter type 1, transmembrane domain"/>
    <property type="match status" value="1"/>
</dbReference>
<dbReference type="PANTHER" id="PTHR24222">
    <property type="entry name" value="ABC TRANSPORTER B FAMILY"/>
    <property type="match status" value="1"/>
</dbReference>
<feature type="transmembrane region" description="Helical" evidence="5">
    <location>
        <begin position="104"/>
        <end position="129"/>
    </location>
</feature>
<evidence type="ECO:0000313" key="7">
    <source>
        <dbReference type="EMBL" id="CAF3637558.1"/>
    </source>
</evidence>
<dbReference type="Proteomes" id="UP000663881">
    <property type="component" value="Unassembled WGS sequence"/>
</dbReference>
<evidence type="ECO:0000256" key="3">
    <source>
        <dbReference type="ARBA" id="ARBA00022989"/>
    </source>
</evidence>
<evidence type="ECO:0000256" key="5">
    <source>
        <dbReference type="SAM" id="Phobius"/>
    </source>
</evidence>
<dbReference type="AlphaFoldDB" id="A0A815N3M7"/>
<gene>
    <name evidence="7" type="ORF">OKA104_LOCUS8471</name>
    <name evidence="6" type="ORF">VCS650_LOCUS38460</name>
</gene>
<dbReference type="InterPro" id="IPR036640">
    <property type="entry name" value="ABC1_TM_sf"/>
</dbReference>
<reference evidence="6" key="1">
    <citation type="submission" date="2021-02" db="EMBL/GenBank/DDBJ databases">
        <authorList>
            <person name="Nowell W R."/>
        </authorList>
    </citation>
    <scope>NUCLEOTIDE SEQUENCE</scope>
</reference>
<dbReference type="OrthoDB" id="6500128at2759"/>
<sequence>MLGLTIVENISYGCSSHTFTYEDIINAARQAHCYNFIEALPMLVVESLNAARQDNPSRTVIIVAHRLSTIQSYDLICTFGSNERLLKSGTRAELMFQFADRIDILLLILGLCFMLVHVAGVLVNIILFGRITGVFATTSFAVDCHNQYQNFASTIINNTVCPLGIDINPLNYDRLHKLCHYDNKTILSTSAPLTPLFHENVMHLVYWFFGKSVEYDDFN</sequence>
<evidence type="ECO:0000313" key="8">
    <source>
        <dbReference type="Proteomes" id="UP000663891"/>
    </source>
</evidence>
<dbReference type="PANTHER" id="PTHR24222:SF76">
    <property type="entry name" value="MYCOBACTIN IMPORT ATP-BINDING_PERMEASE PROTEIN IRTB"/>
    <property type="match status" value="1"/>
</dbReference>
<keyword evidence="3 5" id="KW-1133">Transmembrane helix</keyword>
<dbReference type="GO" id="GO:0005886">
    <property type="term" value="C:plasma membrane"/>
    <property type="evidence" value="ECO:0007669"/>
    <property type="project" value="TreeGrafter"/>
</dbReference>
<comment type="subcellular location">
    <subcellularLocation>
        <location evidence="1">Membrane</location>
        <topology evidence="1">Multi-pass membrane protein</topology>
    </subcellularLocation>
</comment>
<proteinExistence type="predicted"/>
<dbReference type="Gene3D" id="3.40.50.300">
    <property type="entry name" value="P-loop containing nucleotide triphosphate hydrolases"/>
    <property type="match status" value="1"/>
</dbReference>
<keyword evidence="4 5" id="KW-0472">Membrane</keyword>
<evidence type="ECO:0000313" key="6">
    <source>
        <dbReference type="EMBL" id="CAF1433676.1"/>
    </source>
</evidence>
<organism evidence="6 8">
    <name type="scientific">Adineta steineri</name>
    <dbReference type="NCBI Taxonomy" id="433720"/>
    <lineage>
        <taxon>Eukaryota</taxon>
        <taxon>Metazoa</taxon>
        <taxon>Spiralia</taxon>
        <taxon>Gnathifera</taxon>
        <taxon>Rotifera</taxon>
        <taxon>Eurotatoria</taxon>
        <taxon>Bdelloidea</taxon>
        <taxon>Adinetida</taxon>
        <taxon>Adinetidae</taxon>
        <taxon>Adineta</taxon>
    </lineage>
</organism>
<dbReference type="EMBL" id="CAJNON010001146">
    <property type="protein sequence ID" value="CAF1433676.1"/>
    <property type="molecule type" value="Genomic_DNA"/>
</dbReference>
<dbReference type="GO" id="GO:0005524">
    <property type="term" value="F:ATP binding"/>
    <property type="evidence" value="ECO:0007669"/>
    <property type="project" value="InterPro"/>
</dbReference>
<evidence type="ECO:0000256" key="1">
    <source>
        <dbReference type="ARBA" id="ARBA00004141"/>
    </source>
</evidence>
<evidence type="ECO:0000256" key="4">
    <source>
        <dbReference type="ARBA" id="ARBA00023136"/>
    </source>
</evidence>
<dbReference type="SUPFAM" id="SSF52540">
    <property type="entry name" value="P-loop containing nucleoside triphosphate hydrolases"/>
    <property type="match status" value="1"/>
</dbReference>
<dbReference type="GO" id="GO:0042626">
    <property type="term" value="F:ATPase-coupled transmembrane transporter activity"/>
    <property type="evidence" value="ECO:0007669"/>
    <property type="project" value="TreeGrafter"/>
</dbReference>
<dbReference type="Proteomes" id="UP000663891">
    <property type="component" value="Unassembled WGS sequence"/>
</dbReference>
<evidence type="ECO:0000256" key="2">
    <source>
        <dbReference type="ARBA" id="ARBA00022692"/>
    </source>
</evidence>
<name>A0A815N3M7_9BILA</name>
<dbReference type="EMBL" id="CAJOAY010000342">
    <property type="protein sequence ID" value="CAF3637558.1"/>
    <property type="molecule type" value="Genomic_DNA"/>
</dbReference>
<comment type="caution">
    <text evidence="6">The sequence shown here is derived from an EMBL/GenBank/DDBJ whole genome shotgun (WGS) entry which is preliminary data.</text>
</comment>
<accession>A0A815N3M7</accession>
<protein>
    <submittedName>
        <fullName evidence="6">Uncharacterized protein</fullName>
    </submittedName>
</protein>
<keyword evidence="2 5" id="KW-0812">Transmembrane</keyword>
<dbReference type="InterPro" id="IPR039421">
    <property type="entry name" value="Type_1_exporter"/>
</dbReference>
<dbReference type="InterPro" id="IPR027417">
    <property type="entry name" value="P-loop_NTPase"/>
</dbReference>